<reference evidence="1" key="1">
    <citation type="submission" date="2022-08" db="EMBL/GenBank/DDBJ databases">
        <title>Genome Sequence of Lecanicillium fungicola.</title>
        <authorList>
            <person name="Buettner E."/>
        </authorList>
    </citation>
    <scope>NUCLEOTIDE SEQUENCE</scope>
    <source>
        <strain evidence="1">Babe33</strain>
    </source>
</reference>
<gene>
    <name evidence="1" type="ORF">NQ176_g869</name>
</gene>
<evidence type="ECO:0000313" key="2">
    <source>
        <dbReference type="Proteomes" id="UP001143910"/>
    </source>
</evidence>
<dbReference type="EMBL" id="JANJQO010000040">
    <property type="protein sequence ID" value="KAJ2983185.1"/>
    <property type="molecule type" value="Genomic_DNA"/>
</dbReference>
<dbReference type="Proteomes" id="UP001143910">
    <property type="component" value="Unassembled WGS sequence"/>
</dbReference>
<proteinExistence type="predicted"/>
<protein>
    <submittedName>
        <fullName evidence="1">Uncharacterized protein</fullName>
    </submittedName>
</protein>
<sequence length="551" mass="60129">MTLHDTVRDAPFGQLMRLLFKGRVFQYPEEKADFELPAAWMDLMHHENGVPDRAASDSTPVEHSLHKGTAQADTAKDISVPTGADIESAPVEKIASHVIQPTRTKDGIILVDWYTTDDPANPHNWSNLRRGLLGGIIFFYTLVVYMTSSLYTSSTPDVMQKFGVSNLKATLGLSIYVLGYGVGPLLFSPLSEIARIGRSPVYILTMILFAFFGSPSLASGGATMADMYSMLYLPFAMIAWVAAAFCGPAIGPIISGFAVPAENWRWSLYESIWASSPVLIVMFFFLPETSTPTILLHRAQRLRRLTGNNSLMAQCEIDQRHQTVSAIAVDALIKPLEITIKDPAILFVQVYTAIVYGIYYSYFEVFPLVYGGFYGMNLGETGLVFICITIGCLLACTAYGSLLYFVVVPQIKKSGMGPQEGVLLPGIPASVGPVIGLFMFAWTARESIHWIVPTIGITIYAMSVFIVFQCVFLYIPLSYARYTSSLFAANDFFRSALACGSVLFAHPLFNNLGVAKGVSLLGGLSVIGVIGIAALMVYGAKLRAMSKFAVS</sequence>
<organism evidence="1 2">
    <name type="scientific">Zarea fungicola</name>
    <dbReference type="NCBI Taxonomy" id="93591"/>
    <lineage>
        <taxon>Eukaryota</taxon>
        <taxon>Fungi</taxon>
        <taxon>Dikarya</taxon>
        <taxon>Ascomycota</taxon>
        <taxon>Pezizomycotina</taxon>
        <taxon>Sordariomycetes</taxon>
        <taxon>Hypocreomycetidae</taxon>
        <taxon>Hypocreales</taxon>
        <taxon>Cordycipitaceae</taxon>
        <taxon>Zarea</taxon>
    </lineage>
</organism>
<comment type="caution">
    <text evidence="1">The sequence shown here is derived from an EMBL/GenBank/DDBJ whole genome shotgun (WGS) entry which is preliminary data.</text>
</comment>
<keyword evidence="2" id="KW-1185">Reference proteome</keyword>
<name>A0ACC1NW63_9HYPO</name>
<evidence type="ECO:0000313" key="1">
    <source>
        <dbReference type="EMBL" id="KAJ2983185.1"/>
    </source>
</evidence>
<accession>A0ACC1NW63</accession>